<reference evidence="2 3" key="1">
    <citation type="submission" date="2023-07" db="EMBL/GenBank/DDBJ databases">
        <title>Genomic Encyclopedia of Type Strains, Phase IV (KMG-IV): sequencing the most valuable type-strain genomes for metagenomic binning, comparative biology and taxonomic classification.</title>
        <authorList>
            <person name="Goeker M."/>
        </authorList>
    </citation>
    <scope>NUCLEOTIDE SEQUENCE [LARGE SCALE GENOMIC DNA]</scope>
    <source>
        <strain evidence="2 3">DSM 102814</strain>
    </source>
</reference>
<accession>A0ABU1K1Q7</accession>
<sequence>MKNKAISLRYGFGISILLIIYFLLLSAVGLHTKPIFSLVNGLITGVGIYYAIKSYRAHKKEKFKYQKGFMTGLTTGFLATLIFTVFFGIYASNIDNDFANDLLNNWEADYSTGLGLLLFVVAVMGFATTLVLTLSFMQLFKDSWNTKAGKKHTFSEEKSS</sequence>
<evidence type="ECO:0000256" key="1">
    <source>
        <dbReference type="SAM" id="Phobius"/>
    </source>
</evidence>
<dbReference type="Pfam" id="PF13858">
    <property type="entry name" value="DUF4199"/>
    <property type="match status" value="1"/>
</dbReference>
<gene>
    <name evidence="2" type="ORF">GGR31_000160</name>
</gene>
<evidence type="ECO:0000313" key="2">
    <source>
        <dbReference type="EMBL" id="MDR6299544.1"/>
    </source>
</evidence>
<name>A0ABU1K1Q7_9FLAO</name>
<dbReference type="Proteomes" id="UP001257659">
    <property type="component" value="Unassembled WGS sequence"/>
</dbReference>
<dbReference type="EMBL" id="JAVDQA010000001">
    <property type="protein sequence ID" value="MDR6299544.1"/>
    <property type="molecule type" value="Genomic_DNA"/>
</dbReference>
<keyword evidence="1" id="KW-0472">Membrane</keyword>
<feature type="transmembrane region" description="Helical" evidence="1">
    <location>
        <begin position="12"/>
        <end position="29"/>
    </location>
</feature>
<feature type="transmembrane region" description="Helical" evidence="1">
    <location>
        <begin position="73"/>
        <end position="94"/>
    </location>
</feature>
<dbReference type="InterPro" id="IPR025250">
    <property type="entry name" value="DUF4199"/>
</dbReference>
<organism evidence="2 3">
    <name type="scientific">Mesonia maritima</name>
    <dbReference type="NCBI Taxonomy" id="1793873"/>
    <lineage>
        <taxon>Bacteria</taxon>
        <taxon>Pseudomonadati</taxon>
        <taxon>Bacteroidota</taxon>
        <taxon>Flavobacteriia</taxon>
        <taxon>Flavobacteriales</taxon>
        <taxon>Flavobacteriaceae</taxon>
        <taxon>Mesonia</taxon>
    </lineage>
</organism>
<evidence type="ECO:0008006" key="4">
    <source>
        <dbReference type="Google" id="ProtNLM"/>
    </source>
</evidence>
<keyword evidence="1" id="KW-1133">Transmembrane helix</keyword>
<proteinExistence type="predicted"/>
<keyword evidence="1" id="KW-0812">Transmembrane</keyword>
<protein>
    <recommendedName>
        <fullName evidence="4">DUF4199 domain-containing protein</fullName>
    </recommendedName>
</protein>
<feature type="transmembrane region" description="Helical" evidence="1">
    <location>
        <begin position="114"/>
        <end position="137"/>
    </location>
</feature>
<evidence type="ECO:0000313" key="3">
    <source>
        <dbReference type="Proteomes" id="UP001257659"/>
    </source>
</evidence>
<dbReference type="RefSeq" id="WP_309726327.1">
    <property type="nucleotide sequence ID" value="NZ_JAVDQA010000001.1"/>
</dbReference>
<comment type="caution">
    <text evidence="2">The sequence shown here is derived from an EMBL/GenBank/DDBJ whole genome shotgun (WGS) entry which is preliminary data.</text>
</comment>
<keyword evidence="3" id="KW-1185">Reference proteome</keyword>
<feature type="transmembrane region" description="Helical" evidence="1">
    <location>
        <begin position="35"/>
        <end position="52"/>
    </location>
</feature>